<gene>
    <name evidence="3" type="ORF">RFI_21603</name>
</gene>
<dbReference type="GO" id="GO:0005789">
    <property type="term" value="C:endoplasmic reticulum membrane"/>
    <property type="evidence" value="ECO:0007669"/>
    <property type="project" value="TreeGrafter"/>
</dbReference>
<keyword evidence="2" id="KW-0812">Transmembrane</keyword>
<dbReference type="InterPro" id="IPR011990">
    <property type="entry name" value="TPR-like_helical_dom_sf"/>
</dbReference>
<dbReference type="SUPFAM" id="SSF81901">
    <property type="entry name" value="HCP-like"/>
    <property type="match status" value="1"/>
</dbReference>
<evidence type="ECO:0000313" key="3">
    <source>
        <dbReference type="EMBL" id="ETO15761.1"/>
    </source>
</evidence>
<evidence type="ECO:0000313" key="4">
    <source>
        <dbReference type="Proteomes" id="UP000023152"/>
    </source>
</evidence>
<dbReference type="Pfam" id="PF08238">
    <property type="entry name" value="Sel1"/>
    <property type="match status" value="3"/>
</dbReference>
<evidence type="ECO:0000256" key="2">
    <source>
        <dbReference type="SAM" id="Phobius"/>
    </source>
</evidence>
<evidence type="ECO:0000256" key="1">
    <source>
        <dbReference type="ARBA" id="ARBA00038101"/>
    </source>
</evidence>
<keyword evidence="2" id="KW-0472">Membrane</keyword>
<keyword evidence="4" id="KW-1185">Reference proteome</keyword>
<dbReference type="Gene3D" id="1.25.40.10">
    <property type="entry name" value="Tetratricopeptide repeat domain"/>
    <property type="match status" value="1"/>
</dbReference>
<feature type="transmembrane region" description="Helical" evidence="2">
    <location>
        <begin position="255"/>
        <end position="273"/>
    </location>
</feature>
<dbReference type="InterPro" id="IPR006597">
    <property type="entry name" value="Sel1-like"/>
</dbReference>
<dbReference type="InterPro" id="IPR050767">
    <property type="entry name" value="Sel1_AlgK"/>
</dbReference>
<protein>
    <submittedName>
        <fullName evidence="3">Uncharacterized protein</fullName>
    </submittedName>
</protein>
<dbReference type="Proteomes" id="UP000023152">
    <property type="component" value="Unassembled WGS sequence"/>
</dbReference>
<name>X6MQ28_RETFI</name>
<accession>X6MQ28</accession>
<comment type="similarity">
    <text evidence="1">Belongs to the sel-1 family.</text>
</comment>
<organism evidence="3 4">
    <name type="scientific">Reticulomyxa filosa</name>
    <dbReference type="NCBI Taxonomy" id="46433"/>
    <lineage>
        <taxon>Eukaryota</taxon>
        <taxon>Sar</taxon>
        <taxon>Rhizaria</taxon>
        <taxon>Retaria</taxon>
        <taxon>Foraminifera</taxon>
        <taxon>Monothalamids</taxon>
        <taxon>Reticulomyxidae</taxon>
        <taxon>Reticulomyxa</taxon>
    </lineage>
</organism>
<dbReference type="AlphaFoldDB" id="X6MQ28"/>
<dbReference type="PANTHER" id="PTHR11102">
    <property type="entry name" value="SEL-1-LIKE PROTEIN"/>
    <property type="match status" value="1"/>
</dbReference>
<keyword evidence="2" id="KW-1133">Transmembrane helix</keyword>
<dbReference type="OrthoDB" id="2384430at2759"/>
<dbReference type="GO" id="GO:0036503">
    <property type="term" value="P:ERAD pathway"/>
    <property type="evidence" value="ECO:0007669"/>
    <property type="project" value="TreeGrafter"/>
</dbReference>
<dbReference type="EMBL" id="ASPP01018816">
    <property type="protein sequence ID" value="ETO15761.1"/>
    <property type="molecule type" value="Genomic_DNA"/>
</dbReference>
<proteinExistence type="inferred from homology"/>
<reference evidence="3 4" key="1">
    <citation type="journal article" date="2013" name="Curr. Biol.">
        <title>The Genome of the Foraminiferan Reticulomyxa filosa.</title>
        <authorList>
            <person name="Glockner G."/>
            <person name="Hulsmann N."/>
            <person name="Schleicher M."/>
            <person name="Noegel A.A."/>
            <person name="Eichinger L."/>
            <person name="Gallinger C."/>
            <person name="Pawlowski J."/>
            <person name="Sierra R."/>
            <person name="Euteneuer U."/>
            <person name="Pillet L."/>
            <person name="Moustafa A."/>
            <person name="Platzer M."/>
            <person name="Groth M."/>
            <person name="Szafranski K."/>
            <person name="Schliwa M."/>
        </authorList>
    </citation>
    <scope>NUCLEOTIDE SEQUENCE [LARGE SCALE GENOMIC DNA]</scope>
</reference>
<comment type="caution">
    <text evidence="3">The sequence shown here is derived from an EMBL/GenBank/DDBJ whole genome shotgun (WGS) entry which is preliminary data.</text>
</comment>
<dbReference type="PANTHER" id="PTHR11102:SF147">
    <property type="entry name" value="SEL1L ADAPTOR SUBUNIT OF ERAD E3 UBIQUITIN LIGASE"/>
    <property type="match status" value="1"/>
</dbReference>
<sequence>MNRKLQLLLQKPIPTAPNNVLFELYELVSRSKPKQTKDLSELSESLLHDGHRYDFFLFIPDPKKNLNLSHIIFYLCHYLCHSAYFGHGMTKNTVMAHELYKQASELNNSEAMICVANMLSKGEGCEQKNVQEAIEWLSQSMSLGNNNASYELAIIYLQDDLHQDLPMAMELLKQPINKNEKKSASRGNVDAMTMLGSIYEQGIENKLFPDVQLAVQWYRKAVKFQHLPAYNNLGVLLFNHSMEDSNALEEGVRRTYIYICIFFIFFNVLLFIIDPTFFYKRKRLLFYDICIYITDLAA</sequence>
<dbReference type="SMART" id="SM00671">
    <property type="entry name" value="SEL1"/>
    <property type="match status" value="4"/>
</dbReference>